<proteinExistence type="inferred from homology"/>
<keyword evidence="6" id="KW-1185">Reference proteome</keyword>
<dbReference type="GO" id="GO:0003677">
    <property type="term" value="F:DNA binding"/>
    <property type="evidence" value="ECO:0007669"/>
    <property type="project" value="UniProtKB-KW"/>
</dbReference>
<dbReference type="Pfam" id="PF01420">
    <property type="entry name" value="Methylase_S"/>
    <property type="match status" value="2"/>
</dbReference>
<feature type="domain" description="Type I restriction modification DNA specificity" evidence="4">
    <location>
        <begin position="192"/>
        <end position="357"/>
    </location>
</feature>
<sequence length="410" mass="45931">MTEQRLPLQWERFIANECFAQISTTHKKVKTKDCQPEGRYPVIDQGQEPIAGYVDDEEKVIPVDRPLCIFGDHTRAIKWVDHDFVPGADGTKVLSPKEFLDPRFAYYQLRATSLPDKGYSRHFKYLKEAPFLVPPLEEQTRIANKLDELLAQVDTIKARVDAIPDILKRFRQSVLAAAVSGELVDCANSISSEISDICKVIGGLTKNAKRKEFPNKLPYLRVANVYEDELRLEDVVEIGVQEKELARLLLQADDLLVVEGNGSLDQIGRVALWDGSISPCVHQNHLIKVRADSEKVIPKYLLYYLMSPQGKKEIVAKATSGAGLYTLSISKISSVCVPLFPIKDQIAIVERVDTLFSYAGQIQMVVESAQSRINTITQSILSKAFRGELVAQDTDDESASTLLERIRSGR</sequence>
<dbReference type="Proteomes" id="UP000235005">
    <property type="component" value="Unassembled WGS sequence"/>
</dbReference>
<dbReference type="GO" id="GO:0009307">
    <property type="term" value="P:DNA restriction-modification system"/>
    <property type="evidence" value="ECO:0007669"/>
    <property type="project" value="UniProtKB-KW"/>
</dbReference>
<evidence type="ECO:0000313" key="6">
    <source>
        <dbReference type="Proteomes" id="UP000235005"/>
    </source>
</evidence>
<evidence type="ECO:0000256" key="1">
    <source>
        <dbReference type="ARBA" id="ARBA00010923"/>
    </source>
</evidence>
<evidence type="ECO:0000256" key="3">
    <source>
        <dbReference type="ARBA" id="ARBA00023125"/>
    </source>
</evidence>
<dbReference type="InterPro" id="IPR051212">
    <property type="entry name" value="Type-I_RE_S_subunit"/>
</dbReference>
<dbReference type="InterPro" id="IPR000055">
    <property type="entry name" value="Restrct_endonuc_typeI_TRD"/>
</dbReference>
<accession>A0A2N5X100</accession>
<dbReference type="PANTHER" id="PTHR43140">
    <property type="entry name" value="TYPE-1 RESTRICTION ENZYME ECOKI SPECIFICITY PROTEIN"/>
    <property type="match status" value="1"/>
</dbReference>
<dbReference type="CDD" id="cd17253">
    <property type="entry name" value="RMtype1_S_Eco933I-TRD2-CR2_like"/>
    <property type="match status" value="1"/>
</dbReference>
<reference evidence="5 6" key="1">
    <citation type="submission" date="2018-01" db="EMBL/GenBank/DDBJ databases">
        <title>The draft genome sequence of Halioglobus lutimaris HF004.</title>
        <authorList>
            <person name="Du Z.-J."/>
            <person name="Shi M.-J."/>
        </authorList>
    </citation>
    <scope>NUCLEOTIDE SEQUENCE [LARGE SCALE GENOMIC DNA]</scope>
    <source>
        <strain evidence="5 6">HF004</strain>
    </source>
</reference>
<keyword evidence="2" id="KW-0680">Restriction system</keyword>
<comment type="similarity">
    <text evidence="1">Belongs to the type-I restriction system S methylase family.</text>
</comment>
<comment type="caution">
    <text evidence="5">The sequence shown here is derived from an EMBL/GenBank/DDBJ whole genome shotgun (WGS) entry which is preliminary data.</text>
</comment>
<evidence type="ECO:0000256" key="2">
    <source>
        <dbReference type="ARBA" id="ARBA00022747"/>
    </source>
</evidence>
<dbReference type="AlphaFoldDB" id="A0A2N5X100"/>
<dbReference type="SUPFAM" id="SSF116734">
    <property type="entry name" value="DNA methylase specificity domain"/>
    <property type="match status" value="2"/>
</dbReference>
<dbReference type="RefSeq" id="WP_101518329.1">
    <property type="nucleotide sequence ID" value="NZ_PKUS01000018.1"/>
</dbReference>
<evidence type="ECO:0000313" key="5">
    <source>
        <dbReference type="EMBL" id="PLW68161.1"/>
    </source>
</evidence>
<dbReference type="EMBL" id="PKUS01000018">
    <property type="protein sequence ID" value="PLW68161.1"/>
    <property type="molecule type" value="Genomic_DNA"/>
</dbReference>
<name>A0A2N5X100_9GAMM</name>
<feature type="domain" description="Type I restriction modification DNA specificity" evidence="4">
    <location>
        <begin position="21"/>
        <end position="161"/>
    </location>
</feature>
<evidence type="ECO:0000259" key="4">
    <source>
        <dbReference type="Pfam" id="PF01420"/>
    </source>
</evidence>
<dbReference type="InterPro" id="IPR044946">
    <property type="entry name" value="Restrct_endonuc_typeI_TRD_sf"/>
</dbReference>
<dbReference type="Gene3D" id="3.90.220.20">
    <property type="entry name" value="DNA methylase specificity domains"/>
    <property type="match status" value="2"/>
</dbReference>
<protein>
    <recommendedName>
        <fullName evidence="4">Type I restriction modification DNA specificity domain-containing protein</fullName>
    </recommendedName>
</protein>
<organism evidence="5 6">
    <name type="scientific">Pseudohalioglobus lutimaris</name>
    <dbReference type="NCBI Taxonomy" id="1737061"/>
    <lineage>
        <taxon>Bacteria</taxon>
        <taxon>Pseudomonadati</taxon>
        <taxon>Pseudomonadota</taxon>
        <taxon>Gammaproteobacteria</taxon>
        <taxon>Cellvibrionales</taxon>
        <taxon>Halieaceae</taxon>
        <taxon>Pseudohalioglobus</taxon>
    </lineage>
</organism>
<keyword evidence="3" id="KW-0238">DNA-binding</keyword>
<gene>
    <name evidence="5" type="ORF">C0039_13275</name>
</gene>
<dbReference type="PANTHER" id="PTHR43140:SF1">
    <property type="entry name" value="TYPE I RESTRICTION ENZYME ECOKI SPECIFICITY SUBUNIT"/>
    <property type="match status" value="1"/>
</dbReference>